<evidence type="ECO:0000256" key="1">
    <source>
        <dbReference type="SAM" id="Phobius"/>
    </source>
</evidence>
<evidence type="ECO:0000313" key="2">
    <source>
        <dbReference type="EMBL" id="JAG00651.1"/>
    </source>
</evidence>
<feature type="transmembrane region" description="Helical" evidence="1">
    <location>
        <begin position="32"/>
        <end position="52"/>
    </location>
</feature>
<keyword evidence="1" id="KW-0812">Transmembrane</keyword>
<reference evidence="2" key="1">
    <citation type="journal article" date="2014" name="PLoS ONE">
        <title>Transcriptome-Based Identification of ABC Transporters in the Western Tarnished Plant Bug Lygus hesperus.</title>
        <authorList>
            <person name="Hull J.J."/>
            <person name="Chaney K."/>
            <person name="Geib S.M."/>
            <person name="Fabrick J.A."/>
            <person name="Brent C.S."/>
            <person name="Walsh D."/>
            <person name="Lavine L.C."/>
        </authorList>
    </citation>
    <scope>NUCLEOTIDE SEQUENCE</scope>
</reference>
<sequence length="137" mass="15116">MIVDTLVLENFDPIVDHVAVATVVADVIVDHFAVAIAVAVVVIVGYFAIAFVAPAVPPNVAIDYLSIVFDLSVLLYIALRIYVGLDNHYGLLGRASLALSKVVVYYQLHYQFCMFVLKIYDDILLVSPNLVQYQKLS</sequence>
<name>A0A0A9VZS1_LYGHE</name>
<keyword evidence="1" id="KW-1133">Transmembrane helix</keyword>
<feature type="transmembrane region" description="Helical" evidence="1">
    <location>
        <begin position="64"/>
        <end position="83"/>
    </location>
</feature>
<reference evidence="2" key="2">
    <citation type="submission" date="2014-07" db="EMBL/GenBank/DDBJ databases">
        <authorList>
            <person name="Hull J."/>
        </authorList>
    </citation>
    <scope>NUCLEOTIDE SEQUENCE</scope>
</reference>
<dbReference type="GO" id="GO:0016301">
    <property type="term" value="F:kinase activity"/>
    <property type="evidence" value="ECO:0007669"/>
    <property type="project" value="UniProtKB-KW"/>
</dbReference>
<organism evidence="2">
    <name type="scientific">Lygus hesperus</name>
    <name type="common">Western plant bug</name>
    <dbReference type="NCBI Taxonomy" id="30085"/>
    <lineage>
        <taxon>Eukaryota</taxon>
        <taxon>Metazoa</taxon>
        <taxon>Ecdysozoa</taxon>
        <taxon>Arthropoda</taxon>
        <taxon>Hexapoda</taxon>
        <taxon>Insecta</taxon>
        <taxon>Pterygota</taxon>
        <taxon>Neoptera</taxon>
        <taxon>Paraneoptera</taxon>
        <taxon>Hemiptera</taxon>
        <taxon>Heteroptera</taxon>
        <taxon>Panheteroptera</taxon>
        <taxon>Cimicomorpha</taxon>
        <taxon>Miridae</taxon>
        <taxon>Mirini</taxon>
        <taxon>Lygus</taxon>
    </lineage>
</organism>
<proteinExistence type="predicted"/>
<keyword evidence="2" id="KW-0808">Transferase</keyword>
<keyword evidence="1" id="KW-0472">Membrane</keyword>
<gene>
    <name evidence="2" type="primary">wis4</name>
    <name evidence="2" type="ORF">CM83_13357</name>
</gene>
<dbReference type="AlphaFoldDB" id="A0A0A9VZS1"/>
<dbReference type="EMBL" id="GBHO01042953">
    <property type="protein sequence ID" value="JAG00651.1"/>
    <property type="molecule type" value="Transcribed_RNA"/>
</dbReference>
<protein>
    <submittedName>
        <fullName evidence="2">MAP kinase kinase kinase wis4</fullName>
    </submittedName>
</protein>
<accession>A0A0A9VZS1</accession>
<keyword evidence="2" id="KW-0418">Kinase</keyword>